<sequence>MKQSKVEIMNQRKVIIKLQQEQIAERNLKASDVHKQNCEQKTIQNLTKEIDEILHCDVDGYGPIMHKVLERYEQKYKHNVIKQMDEEERDFWIAVKIRCPEVYDMLRPQFCLSHKKTVDKQKYDKLKEFKINTSILGEEYKTDHSYLGRLAETYGANSDHPVYGGVSTDFCAFNLHSYMNGGKIKNFVKVKYGKYKGQLRPVSHMVSFVFTPTDRSLPKATIFCQKRAKGNGDREQLALLYKIKQDLEQHSIRTRWFSLDGDHFFDKYKSKQFDWVHKQSKDRTKSCYEYLVPNKEHMWSPDWTHLQKLSRYNFTKKRLSLAFSPNKGVIDKEIIQEIIDEMDQNAFRDGQQFKLRDDLSLKLNCSRNISRLFEKPETIHSAIYFMLNFALSQMYVKMTSMSFQRLLILDLFIMIQLYDRAKIEYRTADKKRISMTDQSRSTMLTAFNFTWMKQYIVTLQKALQTLHQYKTIGCYSMSSMPSEHLYSALRTHSHFQNDINMAEVVLNNQRLLELIEYQHKFKINNDGNRVSSHKTTSYSTNEFVELPEQTALWNLAEDTIKLIFWNKRKTTQADQDKYLEMYNKLKQFWDDIENTIETEHYDTLKDQRINEGFYVTNNQQQSSQARIRSQPVQKEKIVKYIIHKKPKKKTK</sequence>
<gene>
    <name evidence="2" type="ORF">HINF_LOCUS37375</name>
    <name evidence="1" type="ORF">HINF_LOCUS59896</name>
</gene>
<dbReference type="EMBL" id="CATOUU010001104">
    <property type="protein sequence ID" value="CAI9972251.1"/>
    <property type="molecule type" value="Genomic_DNA"/>
</dbReference>
<dbReference type="Proteomes" id="UP001642409">
    <property type="component" value="Unassembled WGS sequence"/>
</dbReference>
<dbReference type="EMBL" id="CAXDID020000139">
    <property type="protein sequence ID" value="CAL6038450.1"/>
    <property type="molecule type" value="Genomic_DNA"/>
</dbReference>
<evidence type="ECO:0000313" key="2">
    <source>
        <dbReference type="EMBL" id="CAL6038450.1"/>
    </source>
</evidence>
<reference evidence="1" key="1">
    <citation type="submission" date="2023-06" db="EMBL/GenBank/DDBJ databases">
        <authorList>
            <person name="Kurt Z."/>
        </authorList>
    </citation>
    <scope>NUCLEOTIDE SEQUENCE</scope>
</reference>
<protein>
    <recommendedName>
        <fullName evidence="4">Transposase</fullName>
    </recommendedName>
</protein>
<keyword evidence="3" id="KW-1185">Reference proteome</keyword>
<comment type="caution">
    <text evidence="1">The sequence shown here is derived from an EMBL/GenBank/DDBJ whole genome shotgun (WGS) entry which is preliminary data.</text>
</comment>
<evidence type="ECO:0008006" key="4">
    <source>
        <dbReference type="Google" id="ProtNLM"/>
    </source>
</evidence>
<organism evidence="1">
    <name type="scientific">Hexamita inflata</name>
    <dbReference type="NCBI Taxonomy" id="28002"/>
    <lineage>
        <taxon>Eukaryota</taxon>
        <taxon>Metamonada</taxon>
        <taxon>Diplomonadida</taxon>
        <taxon>Hexamitidae</taxon>
        <taxon>Hexamitinae</taxon>
        <taxon>Hexamita</taxon>
    </lineage>
</organism>
<evidence type="ECO:0000313" key="1">
    <source>
        <dbReference type="EMBL" id="CAI9972251.1"/>
    </source>
</evidence>
<dbReference type="AlphaFoldDB" id="A0AA86V121"/>
<reference evidence="2 3" key="2">
    <citation type="submission" date="2024-07" db="EMBL/GenBank/DDBJ databases">
        <authorList>
            <person name="Akdeniz Z."/>
        </authorList>
    </citation>
    <scope>NUCLEOTIDE SEQUENCE [LARGE SCALE GENOMIC DNA]</scope>
</reference>
<name>A0AA86V121_9EUKA</name>
<proteinExistence type="predicted"/>
<evidence type="ECO:0000313" key="3">
    <source>
        <dbReference type="Proteomes" id="UP001642409"/>
    </source>
</evidence>
<accession>A0AA86V121</accession>